<keyword evidence="4" id="KW-1185">Reference proteome</keyword>
<protein>
    <submittedName>
        <fullName evidence="3">O-acetyl-ADP-ribose deacetylase</fullName>
        <ecNumber evidence="3">3.5.1.-</ecNumber>
    </submittedName>
</protein>
<feature type="region of interest" description="Disordered" evidence="1">
    <location>
        <begin position="182"/>
        <end position="237"/>
    </location>
</feature>
<name>A0A518DND4_9BACT</name>
<feature type="compositionally biased region" description="Basic and acidic residues" evidence="1">
    <location>
        <begin position="203"/>
        <end position="224"/>
    </location>
</feature>
<evidence type="ECO:0000313" key="4">
    <source>
        <dbReference type="Proteomes" id="UP000317648"/>
    </source>
</evidence>
<dbReference type="SMART" id="SM00506">
    <property type="entry name" value="A1pp"/>
    <property type="match status" value="1"/>
</dbReference>
<dbReference type="PROSITE" id="PS51154">
    <property type="entry name" value="MACRO"/>
    <property type="match status" value="1"/>
</dbReference>
<organism evidence="3 4">
    <name type="scientific">Lignipirellula cremea</name>
    <dbReference type="NCBI Taxonomy" id="2528010"/>
    <lineage>
        <taxon>Bacteria</taxon>
        <taxon>Pseudomonadati</taxon>
        <taxon>Planctomycetota</taxon>
        <taxon>Planctomycetia</taxon>
        <taxon>Pirellulales</taxon>
        <taxon>Pirellulaceae</taxon>
        <taxon>Lignipirellula</taxon>
    </lineage>
</organism>
<dbReference type="EC" id="3.5.1.-" evidence="3"/>
<dbReference type="OrthoDB" id="6194521at2"/>
<evidence type="ECO:0000313" key="3">
    <source>
        <dbReference type="EMBL" id="QDU93323.1"/>
    </source>
</evidence>
<feature type="domain" description="Macro" evidence="2">
    <location>
        <begin position="1"/>
        <end position="179"/>
    </location>
</feature>
<proteinExistence type="predicted"/>
<evidence type="ECO:0000259" key="2">
    <source>
        <dbReference type="PROSITE" id="PS51154"/>
    </source>
</evidence>
<evidence type="ECO:0000256" key="1">
    <source>
        <dbReference type="SAM" id="MobiDB-lite"/>
    </source>
</evidence>
<dbReference type="Pfam" id="PF01661">
    <property type="entry name" value="Macro"/>
    <property type="match status" value="1"/>
</dbReference>
<gene>
    <name evidence="3" type="primary">ymdB_2</name>
    <name evidence="3" type="ORF">Pla8534_11030</name>
</gene>
<dbReference type="Proteomes" id="UP000317648">
    <property type="component" value="Chromosome"/>
</dbReference>
<sequence length="237" mass="26133">MQVPINGKTLELAQGDITAQTVEVIVNAANSSLAGGSGVNGAIQTRGGRAILRETAERYPQGCPTGSAVITGAGDLPCKYVIHAVGPIWRGGHYGEPDQLRSAYQESLRLAARYERRSIAFPALSTGVYGYPLAAGCRIALQTVLDYLRSDQRRPQLVRFVLFDHLMFERFQSTLTELLESPGERPAASFTLRPPWEEEPEEATPRDKMGDKTPRDEPPDKTPIDEPPPESQRWLFD</sequence>
<dbReference type="SUPFAM" id="SSF52949">
    <property type="entry name" value="Macro domain-like"/>
    <property type="match status" value="1"/>
</dbReference>
<dbReference type="RefSeq" id="WP_145050030.1">
    <property type="nucleotide sequence ID" value="NZ_CP036433.1"/>
</dbReference>
<keyword evidence="3" id="KW-0378">Hydrolase</keyword>
<dbReference type="PANTHER" id="PTHR11106:SF27">
    <property type="entry name" value="MACRO DOMAIN-CONTAINING PROTEIN"/>
    <property type="match status" value="1"/>
</dbReference>
<dbReference type="EMBL" id="CP036433">
    <property type="protein sequence ID" value="QDU93323.1"/>
    <property type="molecule type" value="Genomic_DNA"/>
</dbReference>
<dbReference type="GO" id="GO:0016787">
    <property type="term" value="F:hydrolase activity"/>
    <property type="evidence" value="ECO:0007669"/>
    <property type="project" value="UniProtKB-KW"/>
</dbReference>
<dbReference type="KEGG" id="lcre:Pla8534_11030"/>
<dbReference type="InterPro" id="IPR002589">
    <property type="entry name" value="Macro_dom"/>
</dbReference>
<reference evidence="3 4" key="1">
    <citation type="submission" date="2019-02" db="EMBL/GenBank/DDBJ databases">
        <title>Deep-cultivation of Planctomycetes and their phenomic and genomic characterization uncovers novel biology.</title>
        <authorList>
            <person name="Wiegand S."/>
            <person name="Jogler M."/>
            <person name="Boedeker C."/>
            <person name="Pinto D."/>
            <person name="Vollmers J."/>
            <person name="Rivas-Marin E."/>
            <person name="Kohn T."/>
            <person name="Peeters S.H."/>
            <person name="Heuer A."/>
            <person name="Rast P."/>
            <person name="Oberbeckmann S."/>
            <person name="Bunk B."/>
            <person name="Jeske O."/>
            <person name="Meyerdierks A."/>
            <person name="Storesund J.E."/>
            <person name="Kallscheuer N."/>
            <person name="Luecker S."/>
            <person name="Lage O.M."/>
            <person name="Pohl T."/>
            <person name="Merkel B.J."/>
            <person name="Hornburger P."/>
            <person name="Mueller R.-W."/>
            <person name="Bruemmer F."/>
            <person name="Labrenz M."/>
            <person name="Spormann A.M."/>
            <person name="Op den Camp H."/>
            <person name="Overmann J."/>
            <person name="Amann R."/>
            <person name="Jetten M.S.M."/>
            <person name="Mascher T."/>
            <person name="Medema M.H."/>
            <person name="Devos D.P."/>
            <person name="Kaster A.-K."/>
            <person name="Ovreas L."/>
            <person name="Rohde M."/>
            <person name="Galperin M.Y."/>
            <person name="Jogler C."/>
        </authorList>
    </citation>
    <scope>NUCLEOTIDE SEQUENCE [LARGE SCALE GENOMIC DNA]</scope>
    <source>
        <strain evidence="3 4">Pla85_3_4</strain>
    </source>
</reference>
<dbReference type="CDD" id="cd02908">
    <property type="entry name" value="Macro_OAADPr_deacetylase"/>
    <property type="match status" value="1"/>
</dbReference>
<accession>A0A518DND4</accession>
<dbReference type="Gene3D" id="3.40.220.10">
    <property type="entry name" value="Leucine Aminopeptidase, subunit E, domain 1"/>
    <property type="match status" value="1"/>
</dbReference>
<dbReference type="InterPro" id="IPR043472">
    <property type="entry name" value="Macro_dom-like"/>
</dbReference>
<dbReference type="PANTHER" id="PTHR11106">
    <property type="entry name" value="GANGLIOSIDE INDUCED DIFFERENTIATION ASSOCIATED PROTEIN 2-RELATED"/>
    <property type="match status" value="1"/>
</dbReference>
<dbReference type="AlphaFoldDB" id="A0A518DND4"/>